<dbReference type="Proteomes" id="UP001633002">
    <property type="component" value="Unassembled WGS sequence"/>
</dbReference>
<sequence>MEHPKYVAVPLKPNRVIRALTTRHPPALLFSNQAFASFTVTIRDSDMAIADSAMAVTKVKRKANSKTSLPKMRVGPENRYVFPASTENWEPDWAYAGDLVQTTGNREPVSNRDIALRRPSHAFTQSDMSVLCMNLPF</sequence>
<organism evidence="1 2">
    <name type="scientific">Riccia sorocarpa</name>
    <dbReference type="NCBI Taxonomy" id="122646"/>
    <lineage>
        <taxon>Eukaryota</taxon>
        <taxon>Viridiplantae</taxon>
        <taxon>Streptophyta</taxon>
        <taxon>Embryophyta</taxon>
        <taxon>Marchantiophyta</taxon>
        <taxon>Marchantiopsida</taxon>
        <taxon>Marchantiidae</taxon>
        <taxon>Marchantiales</taxon>
        <taxon>Ricciaceae</taxon>
        <taxon>Riccia</taxon>
    </lineage>
</organism>
<protein>
    <submittedName>
        <fullName evidence="1">Uncharacterized protein</fullName>
    </submittedName>
</protein>
<name>A0ABD3H6W6_9MARC</name>
<evidence type="ECO:0000313" key="1">
    <source>
        <dbReference type="EMBL" id="KAL3687038.1"/>
    </source>
</evidence>
<dbReference type="AlphaFoldDB" id="A0ABD3H6W6"/>
<gene>
    <name evidence="1" type="ORF">R1sor_013347</name>
</gene>
<keyword evidence="2" id="KW-1185">Reference proteome</keyword>
<proteinExistence type="predicted"/>
<dbReference type="EMBL" id="JBJQOH010000004">
    <property type="protein sequence ID" value="KAL3687038.1"/>
    <property type="molecule type" value="Genomic_DNA"/>
</dbReference>
<comment type="caution">
    <text evidence="1">The sequence shown here is derived from an EMBL/GenBank/DDBJ whole genome shotgun (WGS) entry which is preliminary data.</text>
</comment>
<evidence type="ECO:0000313" key="2">
    <source>
        <dbReference type="Proteomes" id="UP001633002"/>
    </source>
</evidence>
<reference evidence="1 2" key="1">
    <citation type="submission" date="2024-09" db="EMBL/GenBank/DDBJ databases">
        <title>Chromosome-scale assembly of Riccia sorocarpa.</title>
        <authorList>
            <person name="Paukszto L."/>
        </authorList>
    </citation>
    <scope>NUCLEOTIDE SEQUENCE [LARGE SCALE GENOMIC DNA]</scope>
    <source>
        <strain evidence="1">LP-2024</strain>
        <tissue evidence="1">Aerial parts of the thallus</tissue>
    </source>
</reference>
<accession>A0ABD3H6W6</accession>